<keyword evidence="3" id="KW-0134">Cell wall</keyword>
<evidence type="ECO:0000256" key="15">
    <source>
        <dbReference type="RuleBase" id="RU361169"/>
    </source>
</evidence>
<dbReference type="STRING" id="1088818.A0A2I0B5N8"/>
<evidence type="ECO:0000256" key="9">
    <source>
        <dbReference type="ARBA" id="ARBA00043142"/>
    </source>
</evidence>
<keyword evidence="16" id="KW-0472">Membrane</keyword>
<dbReference type="InterPro" id="IPR012334">
    <property type="entry name" value="Pectin_lyas_fold"/>
</dbReference>
<evidence type="ECO:0000256" key="6">
    <source>
        <dbReference type="ARBA" id="ARBA00023295"/>
    </source>
</evidence>
<evidence type="ECO:0000256" key="4">
    <source>
        <dbReference type="ARBA" id="ARBA00022525"/>
    </source>
</evidence>
<dbReference type="GO" id="GO:0047911">
    <property type="term" value="F:galacturan 1,4-alpha-galacturonidase activity"/>
    <property type="evidence" value="ECO:0007669"/>
    <property type="project" value="UniProtKB-EC"/>
</dbReference>
<dbReference type="EC" id="3.2.1.67" evidence="8"/>
<evidence type="ECO:0000256" key="8">
    <source>
        <dbReference type="ARBA" id="ARBA00038933"/>
    </source>
</evidence>
<evidence type="ECO:0000256" key="16">
    <source>
        <dbReference type="SAM" id="Phobius"/>
    </source>
</evidence>
<name>A0A2I0B5N8_9ASPA</name>
<feature type="transmembrane region" description="Helical" evidence="16">
    <location>
        <begin position="45"/>
        <end position="66"/>
    </location>
</feature>
<evidence type="ECO:0000256" key="14">
    <source>
        <dbReference type="PROSITE-ProRule" id="PRU10052"/>
    </source>
</evidence>
<organism evidence="17 18">
    <name type="scientific">Apostasia shenzhenica</name>
    <dbReference type="NCBI Taxonomy" id="1088818"/>
    <lineage>
        <taxon>Eukaryota</taxon>
        <taxon>Viridiplantae</taxon>
        <taxon>Streptophyta</taxon>
        <taxon>Embryophyta</taxon>
        <taxon>Tracheophyta</taxon>
        <taxon>Spermatophyta</taxon>
        <taxon>Magnoliopsida</taxon>
        <taxon>Liliopsida</taxon>
        <taxon>Asparagales</taxon>
        <taxon>Orchidaceae</taxon>
        <taxon>Apostasioideae</taxon>
        <taxon>Apostasia</taxon>
    </lineage>
</organism>
<evidence type="ECO:0000256" key="10">
    <source>
        <dbReference type="ARBA" id="ARBA00048766"/>
    </source>
</evidence>
<comment type="similarity">
    <text evidence="2 15">Belongs to the glycosyl hydrolase 28 family.</text>
</comment>
<evidence type="ECO:0000256" key="2">
    <source>
        <dbReference type="ARBA" id="ARBA00008834"/>
    </source>
</evidence>
<dbReference type="OrthoDB" id="187139at2759"/>
<accession>A0A2I0B5N8</accession>
<dbReference type="Pfam" id="PF00295">
    <property type="entry name" value="Glyco_hydro_28"/>
    <property type="match status" value="1"/>
</dbReference>
<dbReference type="SMART" id="SM00710">
    <property type="entry name" value="PbH1"/>
    <property type="match status" value="6"/>
</dbReference>
<dbReference type="GO" id="GO:0071555">
    <property type="term" value="P:cell wall organization"/>
    <property type="evidence" value="ECO:0007669"/>
    <property type="project" value="UniProtKB-KW"/>
</dbReference>
<dbReference type="PROSITE" id="PS00502">
    <property type="entry name" value="POLYGALACTURONASE"/>
    <property type="match status" value="1"/>
</dbReference>
<evidence type="ECO:0000256" key="1">
    <source>
        <dbReference type="ARBA" id="ARBA00004191"/>
    </source>
</evidence>
<keyword evidence="5 15" id="KW-0378">Hydrolase</keyword>
<dbReference type="Gene3D" id="2.160.20.10">
    <property type="entry name" value="Single-stranded right-handed beta-helix, Pectin lyase-like"/>
    <property type="match status" value="1"/>
</dbReference>
<keyword evidence="16" id="KW-0812">Transmembrane</keyword>
<dbReference type="Proteomes" id="UP000236161">
    <property type="component" value="Unassembled WGS sequence"/>
</dbReference>
<keyword evidence="4" id="KW-0964">Secreted</keyword>
<keyword evidence="16" id="KW-1133">Transmembrane helix</keyword>
<evidence type="ECO:0000313" key="18">
    <source>
        <dbReference type="Proteomes" id="UP000236161"/>
    </source>
</evidence>
<keyword evidence="18" id="KW-1185">Reference proteome</keyword>
<comment type="subcellular location">
    <subcellularLocation>
        <location evidence="1">Secreted</location>
        <location evidence="1">Cell wall</location>
    </subcellularLocation>
</comment>
<reference evidence="17 18" key="1">
    <citation type="journal article" date="2017" name="Nature">
        <title>The Apostasia genome and the evolution of orchids.</title>
        <authorList>
            <person name="Zhang G.Q."/>
            <person name="Liu K.W."/>
            <person name="Li Z."/>
            <person name="Lohaus R."/>
            <person name="Hsiao Y.Y."/>
            <person name="Niu S.C."/>
            <person name="Wang J.Y."/>
            <person name="Lin Y.C."/>
            <person name="Xu Q."/>
            <person name="Chen L.J."/>
            <person name="Yoshida K."/>
            <person name="Fujiwara S."/>
            <person name="Wang Z.W."/>
            <person name="Zhang Y.Q."/>
            <person name="Mitsuda N."/>
            <person name="Wang M."/>
            <person name="Liu G.H."/>
            <person name="Pecoraro L."/>
            <person name="Huang H.X."/>
            <person name="Xiao X.J."/>
            <person name="Lin M."/>
            <person name="Wu X.Y."/>
            <person name="Wu W.L."/>
            <person name="Chen Y.Y."/>
            <person name="Chang S.B."/>
            <person name="Sakamoto S."/>
            <person name="Ohme-Takagi M."/>
            <person name="Yagi M."/>
            <person name="Zeng S.J."/>
            <person name="Shen C.Y."/>
            <person name="Yeh C.M."/>
            <person name="Luo Y.B."/>
            <person name="Tsai W.C."/>
            <person name="Van de Peer Y."/>
            <person name="Liu Z.J."/>
        </authorList>
    </citation>
    <scope>NUCLEOTIDE SEQUENCE [LARGE SCALE GENOMIC DNA]</scope>
    <source>
        <strain evidence="18">cv. Shenzhen</strain>
        <tissue evidence="17">Stem</tissue>
    </source>
</reference>
<dbReference type="GO" id="GO:0004650">
    <property type="term" value="F:polygalacturonase activity"/>
    <property type="evidence" value="ECO:0007669"/>
    <property type="project" value="InterPro"/>
</dbReference>
<dbReference type="SUPFAM" id="SSF51126">
    <property type="entry name" value="Pectin lyase-like"/>
    <property type="match status" value="1"/>
</dbReference>
<comment type="function">
    <text evidence="11">May function in depolymerizing pectin during pollen development, germination, and tube growth. Acts as an exo-polygalacturonase.</text>
</comment>
<dbReference type="InterPro" id="IPR006626">
    <property type="entry name" value="PbH1"/>
</dbReference>
<dbReference type="InterPro" id="IPR011050">
    <property type="entry name" value="Pectin_lyase_fold/virulence"/>
</dbReference>
<dbReference type="GO" id="GO:0005975">
    <property type="term" value="P:carbohydrate metabolic process"/>
    <property type="evidence" value="ECO:0007669"/>
    <property type="project" value="InterPro"/>
</dbReference>
<comment type="catalytic activity">
    <reaction evidence="10">
        <text>[(1-&gt;4)-alpha-D-galacturonosyl](n) + H2O = alpha-D-galacturonate + [(1-&gt;4)-alpha-D-galacturonosyl](n-1)</text>
        <dbReference type="Rhea" id="RHEA:14117"/>
        <dbReference type="Rhea" id="RHEA-COMP:14570"/>
        <dbReference type="Rhea" id="RHEA-COMP:14572"/>
        <dbReference type="ChEBI" id="CHEBI:15377"/>
        <dbReference type="ChEBI" id="CHEBI:58658"/>
        <dbReference type="ChEBI" id="CHEBI:140523"/>
        <dbReference type="EC" id="3.2.1.67"/>
    </reaction>
</comment>
<sequence>MSAGSASSDTGDLSKNECVQASAAAPGSWRCIEQATHVNQKLGSFVYPLGALSFFLFITILIITSLSEKLLDALNPPIPGFNYSMRDAGVMTEMAESCARRLREQSAVDGRLSADARRGGQRSRMLVTHPLPSPVTPALAPAIHCSPPLAYFLTLQQMDLIILLVASLMLSFLSSESLSLDNSTKIFDIKDYGAVDDGQTNSTQAFLQAWSDACAWEGGSPTLLVPEGMFLVGPLLLGGPCVGPLVVQVNGTVLASSDLSLYGRATEWIKFRKVDGMLVTGAGKFDGQGSAVWSLNDCDDENKTKKCKKLPWSINFSKVTNSTIEGISSINSKGFHIMVHGSSNLNLQSITILAPAGSPNTDGIHLSQSANINISHCTIATGDDCISIGPGTSNLTVSGVLCGPGHGISVGSLGALANESVVADITVRNCTLNGTDNGVRVKTWQESPTESVARNFLFEDIVMVDVANPIIINQRYCPTSACSNKVTRNQQ</sequence>
<evidence type="ECO:0000313" key="17">
    <source>
        <dbReference type="EMBL" id="PKA63095.1"/>
    </source>
</evidence>
<keyword evidence="7" id="KW-0961">Cell wall biogenesis/degradation</keyword>
<feature type="active site" evidence="14">
    <location>
        <position position="406"/>
    </location>
</feature>
<dbReference type="FunFam" id="2.160.20.10:FF:000004">
    <property type="entry name" value="Pectin lyase-like superfamily protein"/>
    <property type="match status" value="1"/>
</dbReference>
<dbReference type="EMBL" id="KZ451911">
    <property type="protein sequence ID" value="PKA63095.1"/>
    <property type="molecule type" value="Genomic_DNA"/>
</dbReference>
<protein>
    <recommendedName>
        <fullName evidence="12">Exopolygalacturonase</fullName>
        <ecNumber evidence="8">3.2.1.67</ecNumber>
    </recommendedName>
    <alternativeName>
        <fullName evidence="9">Galacturan 1,4-alpha-galacturonidase</fullName>
    </alternativeName>
    <alternativeName>
        <fullName evidence="13">Pectinase</fullName>
    </alternativeName>
</protein>
<dbReference type="PANTHER" id="PTHR31375">
    <property type="match status" value="1"/>
</dbReference>
<gene>
    <name evidence="17" type="primary">PG2C</name>
    <name evidence="17" type="ORF">AXF42_Ash007891</name>
</gene>
<evidence type="ECO:0000256" key="11">
    <source>
        <dbReference type="ARBA" id="ARBA00057651"/>
    </source>
</evidence>
<evidence type="ECO:0000256" key="7">
    <source>
        <dbReference type="ARBA" id="ARBA00023316"/>
    </source>
</evidence>
<evidence type="ECO:0000256" key="12">
    <source>
        <dbReference type="ARBA" id="ARBA00068298"/>
    </source>
</evidence>
<dbReference type="InterPro" id="IPR000743">
    <property type="entry name" value="Glyco_hydro_28"/>
</dbReference>
<evidence type="ECO:0000256" key="3">
    <source>
        <dbReference type="ARBA" id="ARBA00022512"/>
    </source>
</evidence>
<proteinExistence type="inferred from homology"/>
<evidence type="ECO:0000256" key="5">
    <source>
        <dbReference type="ARBA" id="ARBA00022801"/>
    </source>
</evidence>
<evidence type="ECO:0000256" key="13">
    <source>
        <dbReference type="ARBA" id="ARBA00083621"/>
    </source>
</evidence>
<dbReference type="AlphaFoldDB" id="A0A2I0B5N8"/>
<keyword evidence="6 15" id="KW-0326">Glycosidase</keyword>